<dbReference type="Pfam" id="PF07983">
    <property type="entry name" value="X8"/>
    <property type="match status" value="1"/>
</dbReference>
<evidence type="ECO:0000259" key="2">
    <source>
        <dbReference type="SMART" id="SM00768"/>
    </source>
</evidence>
<gene>
    <name evidence="3" type="ORF">Taro_006094</name>
</gene>
<dbReference type="Gene3D" id="1.20.58.1040">
    <property type="match status" value="1"/>
</dbReference>
<dbReference type="GO" id="GO:0009506">
    <property type="term" value="C:plasmodesma"/>
    <property type="evidence" value="ECO:0007669"/>
    <property type="project" value="UniProtKB-ARBA"/>
</dbReference>
<dbReference type="EMBL" id="NMUH01000178">
    <property type="protein sequence ID" value="MQL73738.1"/>
    <property type="molecule type" value="Genomic_DNA"/>
</dbReference>
<keyword evidence="4" id="KW-1185">Reference proteome</keyword>
<dbReference type="AlphaFoldDB" id="A0A843TQ30"/>
<evidence type="ECO:0000313" key="4">
    <source>
        <dbReference type="Proteomes" id="UP000652761"/>
    </source>
</evidence>
<organism evidence="3 4">
    <name type="scientific">Colocasia esculenta</name>
    <name type="common">Wild taro</name>
    <name type="synonym">Arum esculentum</name>
    <dbReference type="NCBI Taxonomy" id="4460"/>
    <lineage>
        <taxon>Eukaryota</taxon>
        <taxon>Viridiplantae</taxon>
        <taxon>Streptophyta</taxon>
        <taxon>Embryophyta</taxon>
        <taxon>Tracheophyta</taxon>
        <taxon>Spermatophyta</taxon>
        <taxon>Magnoliopsida</taxon>
        <taxon>Liliopsida</taxon>
        <taxon>Araceae</taxon>
        <taxon>Aroideae</taxon>
        <taxon>Colocasieae</taxon>
        <taxon>Colocasia</taxon>
    </lineage>
</organism>
<keyword evidence="1" id="KW-0732">Signal</keyword>
<dbReference type="InterPro" id="IPR012946">
    <property type="entry name" value="X8"/>
</dbReference>
<dbReference type="SMART" id="SM00768">
    <property type="entry name" value="X8"/>
    <property type="match status" value="1"/>
</dbReference>
<feature type="domain" description="X8" evidence="2">
    <location>
        <begin position="53"/>
        <end position="138"/>
    </location>
</feature>
<sequence>MLVTRTPEELVDMDRIRSAARGPHRGATWGPHARPIMSSAAQLIQLILIIRRTWCIARDVAEPQALQSNIDYACSKVECSIILPGGSCFCPNTLMNHASVAMNLYYKANKRNPSACNFNGTGTITFTDPSKHSTLCFQQ</sequence>
<evidence type="ECO:0000313" key="3">
    <source>
        <dbReference type="EMBL" id="MQL73738.1"/>
    </source>
</evidence>
<dbReference type="Proteomes" id="UP000652761">
    <property type="component" value="Unassembled WGS sequence"/>
</dbReference>
<evidence type="ECO:0000256" key="1">
    <source>
        <dbReference type="ARBA" id="ARBA00022729"/>
    </source>
</evidence>
<reference evidence="3" key="1">
    <citation type="submission" date="2017-07" db="EMBL/GenBank/DDBJ databases">
        <title>Taro Niue Genome Assembly and Annotation.</title>
        <authorList>
            <person name="Atibalentja N."/>
            <person name="Keating K."/>
            <person name="Fields C.J."/>
        </authorList>
    </citation>
    <scope>NUCLEOTIDE SEQUENCE</scope>
    <source>
        <strain evidence="3">Niue_2</strain>
        <tissue evidence="3">Leaf</tissue>
    </source>
</reference>
<dbReference type="InterPro" id="IPR044788">
    <property type="entry name" value="X8_dom_prot"/>
</dbReference>
<proteinExistence type="predicted"/>
<dbReference type="PANTHER" id="PTHR31044">
    <property type="entry name" value="BETA-1,3 GLUCANASE"/>
    <property type="match status" value="1"/>
</dbReference>
<name>A0A843TQ30_COLES</name>
<accession>A0A843TQ30</accession>
<comment type="caution">
    <text evidence="3">The sequence shown here is derived from an EMBL/GenBank/DDBJ whole genome shotgun (WGS) entry which is preliminary data.</text>
</comment>
<dbReference type="PANTHER" id="PTHR31044:SF52">
    <property type="entry name" value="OS01G0631500 PROTEIN"/>
    <property type="match status" value="1"/>
</dbReference>
<dbReference type="OrthoDB" id="1928574at2759"/>
<protein>
    <recommendedName>
        <fullName evidence="2">X8 domain-containing protein</fullName>
    </recommendedName>
</protein>